<keyword evidence="2" id="KW-1185">Reference proteome</keyword>
<dbReference type="AlphaFoldDB" id="A0A0D0D6W7"/>
<evidence type="ECO:0000313" key="1">
    <source>
        <dbReference type="EMBL" id="KIK75909.1"/>
    </source>
</evidence>
<evidence type="ECO:0000313" key="2">
    <source>
        <dbReference type="Proteomes" id="UP000054538"/>
    </source>
</evidence>
<reference evidence="2" key="2">
    <citation type="submission" date="2015-01" db="EMBL/GenBank/DDBJ databases">
        <title>Evolutionary Origins and Diversification of the Mycorrhizal Mutualists.</title>
        <authorList>
            <consortium name="DOE Joint Genome Institute"/>
            <consortium name="Mycorrhizal Genomics Consortium"/>
            <person name="Kohler A."/>
            <person name="Kuo A."/>
            <person name="Nagy L.G."/>
            <person name="Floudas D."/>
            <person name="Copeland A."/>
            <person name="Barry K.W."/>
            <person name="Cichocki N."/>
            <person name="Veneault-Fourrey C."/>
            <person name="LaButti K."/>
            <person name="Lindquist E.A."/>
            <person name="Lipzen A."/>
            <person name="Lundell T."/>
            <person name="Morin E."/>
            <person name="Murat C."/>
            <person name="Riley R."/>
            <person name="Ohm R."/>
            <person name="Sun H."/>
            <person name="Tunlid A."/>
            <person name="Henrissat B."/>
            <person name="Grigoriev I.V."/>
            <person name="Hibbett D.S."/>
            <person name="Martin F."/>
        </authorList>
    </citation>
    <scope>NUCLEOTIDE SEQUENCE [LARGE SCALE GENOMIC DNA]</scope>
    <source>
        <strain evidence="2">Ve08.2h10</strain>
    </source>
</reference>
<protein>
    <submittedName>
        <fullName evidence="1">Uncharacterized protein</fullName>
    </submittedName>
</protein>
<gene>
    <name evidence="1" type="ORF">PAXRUDRAFT_171275</name>
</gene>
<dbReference type="EMBL" id="KN827775">
    <property type="protein sequence ID" value="KIK75909.1"/>
    <property type="molecule type" value="Genomic_DNA"/>
</dbReference>
<reference evidence="1 2" key="1">
    <citation type="submission" date="2014-04" db="EMBL/GenBank/DDBJ databases">
        <authorList>
            <consortium name="DOE Joint Genome Institute"/>
            <person name="Kuo A."/>
            <person name="Kohler A."/>
            <person name="Jargeat P."/>
            <person name="Nagy L.G."/>
            <person name="Floudas D."/>
            <person name="Copeland A."/>
            <person name="Barry K.W."/>
            <person name="Cichocki N."/>
            <person name="Veneault-Fourrey C."/>
            <person name="LaButti K."/>
            <person name="Lindquist E.A."/>
            <person name="Lipzen A."/>
            <person name="Lundell T."/>
            <person name="Morin E."/>
            <person name="Murat C."/>
            <person name="Sun H."/>
            <person name="Tunlid A."/>
            <person name="Henrissat B."/>
            <person name="Grigoriev I.V."/>
            <person name="Hibbett D.S."/>
            <person name="Martin F."/>
            <person name="Nordberg H.P."/>
            <person name="Cantor M.N."/>
            <person name="Hua S.X."/>
        </authorList>
    </citation>
    <scope>NUCLEOTIDE SEQUENCE [LARGE SCALE GENOMIC DNA]</scope>
    <source>
        <strain evidence="1 2">Ve08.2h10</strain>
    </source>
</reference>
<feature type="non-terminal residue" evidence="1">
    <location>
        <position position="1"/>
    </location>
</feature>
<accession>A0A0D0D6W7</accession>
<sequence>AATPVPTTLHDTIDNDGFFNDIHIQSIGNKPKNDARTGPMVSWHSLVPLHYQGT</sequence>
<organism evidence="1 2">
    <name type="scientific">Paxillus rubicundulus Ve08.2h10</name>
    <dbReference type="NCBI Taxonomy" id="930991"/>
    <lineage>
        <taxon>Eukaryota</taxon>
        <taxon>Fungi</taxon>
        <taxon>Dikarya</taxon>
        <taxon>Basidiomycota</taxon>
        <taxon>Agaricomycotina</taxon>
        <taxon>Agaricomycetes</taxon>
        <taxon>Agaricomycetidae</taxon>
        <taxon>Boletales</taxon>
        <taxon>Paxilineae</taxon>
        <taxon>Paxillaceae</taxon>
        <taxon>Paxillus</taxon>
    </lineage>
</organism>
<dbReference type="Proteomes" id="UP000054538">
    <property type="component" value="Unassembled WGS sequence"/>
</dbReference>
<dbReference type="InParanoid" id="A0A0D0D6W7"/>
<proteinExistence type="predicted"/>
<dbReference type="HOGENOM" id="CLU_3056067_0_0_1"/>
<name>A0A0D0D6W7_9AGAM</name>